<name>A0ABX3HJJ8_PAEBO</name>
<dbReference type="RefSeq" id="WP_076110090.1">
    <property type="nucleotide sequence ID" value="NZ_MPTB01000008.1"/>
</dbReference>
<feature type="coiled-coil region" evidence="1">
    <location>
        <begin position="32"/>
        <end position="98"/>
    </location>
</feature>
<dbReference type="Proteomes" id="UP000187412">
    <property type="component" value="Unassembled WGS sequence"/>
</dbReference>
<keyword evidence="3" id="KW-1133">Transmembrane helix</keyword>
<evidence type="ECO:0000256" key="3">
    <source>
        <dbReference type="SAM" id="Phobius"/>
    </source>
</evidence>
<accession>A0ABX3HJJ8</accession>
<evidence type="ECO:0000313" key="4">
    <source>
        <dbReference type="EMBL" id="OMD49910.1"/>
    </source>
</evidence>
<keyword evidence="3" id="KW-0472">Membrane</keyword>
<proteinExistence type="predicted"/>
<gene>
    <name evidence="4" type="ORF">BSK56_08145</name>
</gene>
<keyword evidence="3" id="KW-0812">Transmembrane</keyword>
<organism evidence="4 5">
    <name type="scientific">Paenibacillus borealis</name>
    <dbReference type="NCBI Taxonomy" id="160799"/>
    <lineage>
        <taxon>Bacteria</taxon>
        <taxon>Bacillati</taxon>
        <taxon>Bacillota</taxon>
        <taxon>Bacilli</taxon>
        <taxon>Bacillales</taxon>
        <taxon>Paenibacillaceae</taxon>
        <taxon>Paenibacillus</taxon>
    </lineage>
</organism>
<sequence>MQPWVYIVLVGAVAIVYALRLPARAKEDSADKQSLKETEAALELYMADIERENDKMLQLVSSIKQQSQNNRTAMQEEVDSLREQVADLQKNSMLLETRLTAEEKGLLQLTASFAKESSASRASEAVRPPSTEHAAEQPEPKPKPVNSIKLRYPRLFELHEQGKSIDAIAKTAGLQRGEVQLILQLAKQEETG</sequence>
<feature type="region of interest" description="Disordered" evidence="2">
    <location>
        <begin position="117"/>
        <end position="147"/>
    </location>
</feature>
<protein>
    <recommendedName>
        <fullName evidence="6">DUF2802 domain-containing protein</fullName>
    </recommendedName>
</protein>
<reference evidence="4 5" key="1">
    <citation type="submission" date="2016-10" db="EMBL/GenBank/DDBJ databases">
        <title>Paenibacillus species isolates.</title>
        <authorList>
            <person name="Beno S.M."/>
        </authorList>
    </citation>
    <scope>NUCLEOTIDE SEQUENCE [LARGE SCALE GENOMIC DNA]</scope>
    <source>
        <strain evidence="4 5">FSL H7-0744</strain>
    </source>
</reference>
<evidence type="ECO:0000256" key="2">
    <source>
        <dbReference type="SAM" id="MobiDB-lite"/>
    </source>
</evidence>
<keyword evidence="5" id="KW-1185">Reference proteome</keyword>
<feature type="compositionally biased region" description="Basic and acidic residues" evidence="2">
    <location>
        <begin position="133"/>
        <end position="142"/>
    </location>
</feature>
<evidence type="ECO:0008006" key="6">
    <source>
        <dbReference type="Google" id="ProtNLM"/>
    </source>
</evidence>
<comment type="caution">
    <text evidence="4">The sequence shown here is derived from an EMBL/GenBank/DDBJ whole genome shotgun (WGS) entry which is preliminary data.</text>
</comment>
<feature type="transmembrane region" description="Helical" evidence="3">
    <location>
        <begin position="6"/>
        <end position="23"/>
    </location>
</feature>
<evidence type="ECO:0000313" key="5">
    <source>
        <dbReference type="Proteomes" id="UP000187412"/>
    </source>
</evidence>
<evidence type="ECO:0000256" key="1">
    <source>
        <dbReference type="SAM" id="Coils"/>
    </source>
</evidence>
<keyword evidence="1" id="KW-0175">Coiled coil</keyword>
<dbReference type="EMBL" id="MPTB01000008">
    <property type="protein sequence ID" value="OMD49910.1"/>
    <property type="molecule type" value="Genomic_DNA"/>
</dbReference>